<proteinExistence type="predicted"/>
<accession>A0A517VET5</accession>
<dbReference type="KEGG" id="gax:Pan161_31800"/>
<protein>
    <submittedName>
        <fullName evidence="1">Uncharacterized protein</fullName>
    </submittedName>
</protein>
<dbReference type="EMBL" id="CP036343">
    <property type="protein sequence ID" value="QDT91521.1"/>
    <property type="molecule type" value="Genomic_DNA"/>
</dbReference>
<keyword evidence="2" id="KW-1185">Reference proteome</keyword>
<gene>
    <name evidence="1" type="ORF">Pan161_31800</name>
</gene>
<sequence>MSSFVVTTRTVLKQESIRNSLVQIIYRALATSGFSQIRRIKVRVHESMMTLSTPVSQNYLTQTAQNIAIYYQGTEILHNDVEVVAMDFLPG</sequence>
<reference evidence="1 2" key="1">
    <citation type="submission" date="2019-02" db="EMBL/GenBank/DDBJ databases">
        <title>Deep-cultivation of Planctomycetes and their phenomic and genomic characterization uncovers novel biology.</title>
        <authorList>
            <person name="Wiegand S."/>
            <person name="Jogler M."/>
            <person name="Boedeker C."/>
            <person name="Pinto D."/>
            <person name="Vollmers J."/>
            <person name="Rivas-Marin E."/>
            <person name="Kohn T."/>
            <person name="Peeters S.H."/>
            <person name="Heuer A."/>
            <person name="Rast P."/>
            <person name="Oberbeckmann S."/>
            <person name="Bunk B."/>
            <person name="Jeske O."/>
            <person name="Meyerdierks A."/>
            <person name="Storesund J.E."/>
            <person name="Kallscheuer N."/>
            <person name="Luecker S."/>
            <person name="Lage O.M."/>
            <person name="Pohl T."/>
            <person name="Merkel B.J."/>
            <person name="Hornburger P."/>
            <person name="Mueller R.-W."/>
            <person name="Bruemmer F."/>
            <person name="Labrenz M."/>
            <person name="Spormann A.M."/>
            <person name="Op den Camp H."/>
            <person name="Overmann J."/>
            <person name="Amann R."/>
            <person name="Jetten M.S.M."/>
            <person name="Mascher T."/>
            <person name="Medema M.H."/>
            <person name="Devos D.P."/>
            <person name="Kaster A.-K."/>
            <person name="Ovreas L."/>
            <person name="Rohde M."/>
            <person name="Galperin M.Y."/>
            <person name="Jogler C."/>
        </authorList>
    </citation>
    <scope>NUCLEOTIDE SEQUENCE [LARGE SCALE GENOMIC DNA]</scope>
    <source>
        <strain evidence="1 2">Pan161</strain>
    </source>
</reference>
<organism evidence="1 2">
    <name type="scientific">Gimesia algae</name>
    <dbReference type="NCBI Taxonomy" id="2527971"/>
    <lineage>
        <taxon>Bacteria</taxon>
        <taxon>Pseudomonadati</taxon>
        <taxon>Planctomycetota</taxon>
        <taxon>Planctomycetia</taxon>
        <taxon>Planctomycetales</taxon>
        <taxon>Planctomycetaceae</taxon>
        <taxon>Gimesia</taxon>
    </lineage>
</organism>
<evidence type="ECO:0000313" key="2">
    <source>
        <dbReference type="Proteomes" id="UP000316855"/>
    </source>
</evidence>
<dbReference type="Proteomes" id="UP000316855">
    <property type="component" value="Chromosome"/>
</dbReference>
<dbReference type="AlphaFoldDB" id="A0A517VET5"/>
<evidence type="ECO:0000313" key="1">
    <source>
        <dbReference type="EMBL" id="QDT91521.1"/>
    </source>
</evidence>
<name>A0A517VET5_9PLAN</name>